<feature type="compositionally biased region" description="Polar residues" evidence="1">
    <location>
        <begin position="615"/>
        <end position="632"/>
    </location>
</feature>
<accession>A0A9K3KRP5</accession>
<reference evidence="3" key="1">
    <citation type="journal article" date="2021" name="Sci. Rep.">
        <title>Diploid genomic architecture of Nitzschia inconspicua, an elite biomass production diatom.</title>
        <authorList>
            <person name="Oliver A."/>
            <person name="Podell S."/>
            <person name="Pinowska A."/>
            <person name="Traller J.C."/>
            <person name="Smith S.R."/>
            <person name="McClure R."/>
            <person name="Beliaev A."/>
            <person name="Bohutskyi P."/>
            <person name="Hill E.A."/>
            <person name="Rabines A."/>
            <person name="Zheng H."/>
            <person name="Allen L.Z."/>
            <person name="Kuo A."/>
            <person name="Grigoriev I.V."/>
            <person name="Allen A.E."/>
            <person name="Hazlebeck D."/>
            <person name="Allen E.E."/>
        </authorList>
    </citation>
    <scope>NUCLEOTIDE SEQUENCE</scope>
    <source>
        <strain evidence="3">Hildebrandi</strain>
    </source>
</reference>
<organism evidence="3 4">
    <name type="scientific">Nitzschia inconspicua</name>
    <dbReference type="NCBI Taxonomy" id="303405"/>
    <lineage>
        <taxon>Eukaryota</taxon>
        <taxon>Sar</taxon>
        <taxon>Stramenopiles</taxon>
        <taxon>Ochrophyta</taxon>
        <taxon>Bacillariophyta</taxon>
        <taxon>Bacillariophyceae</taxon>
        <taxon>Bacillariophycidae</taxon>
        <taxon>Bacillariales</taxon>
        <taxon>Bacillariaceae</taxon>
        <taxon>Nitzschia</taxon>
    </lineage>
</organism>
<proteinExistence type="predicted"/>
<evidence type="ECO:0000313" key="3">
    <source>
        <dbReference type="EMBL" id="KAG7347883.1"/>
    </source>
</evidence>
<name>A0A9K3KRP5_9STRA</name>
<evidence type="ECO:0000256" key="1">
    <source>
        <dbReference type="SAM" id="MobiDB-lite"/>
    </source>
</evidence>
<gene>
    <name evidence="3" type="ORF">IV203_016588</name>
</gene>
<feature type="compositionally biased region" description="Polar residues" evidence="1">
    <location>
        <begin position="698"/>
        <end position="708"/>
    </location>
</feature>
<dbReference type="EMBL" id="JAGRRH010000020">
    <property type="protein sequence ID" value="KAG7347883.1"/>
    <property type="molecule type" value="Genomic_DNA"/>
</dbReference>
<feature type="signal peptide" evidence="2">
    <location>
        <begin position="1"/>
        <end position="24"/>
    </location>
</feature>
<sequence>MAASIPFRHAMYIVLGTLFIHSDAFHFLSPWKSCRQDSMKQQMVNIMSKDAAPEEGDGSTNRYGALGAFLSSSQAPLVVDLLNEETGPPAVNSFSQAAYEKNYLQQRKVIQEQFLEEDPLSVLEANNGVKDLPSRKLIQKKLTKFSRPDSSTGMIYPLEFTKGIRRSEIPGIAREVSSTEELKVHARSQNGEVLKEEKKLVRAESVKSVLGNHQPREVASITELTVYPRNSQGEVRNENKRVLTRHAFTKNGACLSPEASQTVDLVVQAKSMFGNSKNIAREVKSTDELKVYARDGFGEPILDKPRLVMPLSGAASVAASVLEKKSMVDVTRETQTKEELEVHRDDAQIDTIAQRGTSQKSKTKKLLATSPNAGMAEILDMNHSKTYSLSPSARVAASILRNSEAVHNDSSASHAMEPKRKGESYFVSSPSKAFPEIQAKSKPVLAKSLAAAMAATVLQTGVKEQLRKIDDSELVDKKVFFFRPDQAPSDVNPSKKSAVFVDNPFQYKQTLSPPEQNPSLAGSGQLYGLPTATFTKSLAPGLVEGPTTFRRKIFANSLTSAVTAKRGLSPGIFSRDTSPQKRIFARVTDEANDKVKRFLSPGMMEVDHPFHYKQAISSPENNPAQARTTGNPKKSLFVNPALQEKEPTQKRKKTLSRLHLDEPFQYKQAQSVPPSHENPANVKTPVVPVRYTMNQLSDPSQATVSFPNPTEGKAPRQNRSLIEDPNTLEEMVTDDSRTHLVTPIDGSMAKALAGPSPEDVYVHVSTGVLSVPGQMRSTDVASTKHLPTKQQPMVDSNLVSPQSVSMARVSAGPSPADVYVQVQSGLLTVPVRKPGRKTSMSKKKATINEEKVQTVPYTANSMVRATIRPSPEDVNVQVESGVLAVPIRSKSGRPMSPQPELNHQEEQKSLVSPEDNSMARASDDITRTGAYVQITSGVTSRPPKRSSVELFGSVPKMSGPGDTPLPNPSGIITFPDPRPQTTAPPGIAAPSSFGRQSSPFSKPSVAINPNDITYNSIVGRPKKKLVGNPAGSMAKAIEGPYTALLGEEPVKVKSDILPVNIRNNKPNRSKKSK</sequence>
<feature type="region of interest" description="Disordered" evidence="1">
    <location>
        <begin position="615"/>
        <end position="635"/>
    </location>
</feature>
<evidence type="ECO:0000313" key="4">
    <source>
        <dbReference type="Proteomes" id="UP000693970"/>
    </source>
</evidence>
<dbReference type="Proteomes" id="UP000693970">
    <property type="component" value="Unassembled WGS sequence"/>
</dbReference>
<feature type="region of interest" description="Disordered" evidence="1">
    <location>
        <begin position="698"/>
        <end position="718"/>
    </location>
</feature>
<evidence type="ECO:0000256" key="2">
    <source>
        <dbReference type="SAM" id="SignalP"/>
    </source>
</evidence>
<reference evidence="3" key="2">
    <citation type="submission" date="2021-04" db="EMBL/GenBank/DDBJ databases">
        <authorList>
            <person name="Podell S."/>
        </authorList>
    </citation>
    <scope>NUCLEOTIDE SEQUENCE</scope>
    <source>
        <strain evidence="3">Hildebrandi</strain>
    </source>
</reference>
<keyword evidence="2" id="KW-0732">Signal</keyword>
<comment type="caution">
    <text evidence="3">The sequence shown here is derived from an EMBL/GenBank/DDBJ whole genome shotgun (WGS) entry which is preliminary data.</text>
</comment>
<feature type="chain" id="PRO_5039896827" evidence="2">
    <location>
        <begin position="25"/>
        <end position="1073"/>
    </location>
</feature>
<dbReference type="AlphaFoldDB" id="A0A9K3KRP5"/>
<feature type="region of interest" description="Disordered" evidence="1">
    <location>
        <begin position="887"/>
        <end position="922"/>
    </location>
</feature>
<keyword evidence="4" id="KW-1185">Reference proteome</keyword>
<protein>
    <submittedName>
        <fullName evidence="3">Uncharacterized protein</fullName>
    </submittedName>
</protein>
<feature type="region of interest" description="Disordered" evidence="1">
    <location>
        <begin position="980"/>
        <end position="1006"/>
    </location>
</feature>